<gene>
    <name evidence="9" type="ORF">F0562_025359</name>
</gene>
<protein>
    <recommendedName>
        <fullName evidence="8">Nudix hydrolase domain-containing protein</fullName>
    </recommendedName>
</protein>
<keyword evidence="6" id="KW-0460">Magnesium</keyword>
<comment type="cofactor">
    <cofactor evidence="2">
        <name>Mg(2+)</name>
        <dbReference type="ChEBI" id="CHEBI:18420"/>
    </cofactor>
</comment>
<dbReference type="GO" id="GO:0005634">
    <property type="term" value="C:nucleus"/>
    <property type="evidence" value="ECO:0007669"/>
    <property type="project" value="TreeGrafter"/>
</dbReference>
<dbReference type="CDD" id="cd04666">
    <property type="entry name" value="NUDIX_DIPP2_like_Nudt4"/>
    <property type="match status" value="1"/>
</dbReference>
<dbReference type="InterPro" id="IPR015797">
    <property type="entry name" value="NUDIX_hydrolase-like_dom_sf"/>
</dbReference>
<dbReference type="PROSITE" id="PS51462">
    <property type="entry name" value="NUDIX"/>
    <property type="match status" value="1"/>
</dbReference>
<organism evidence="9 10">
    <name type="scientific">Nyssa sinensis</name>
    <dbReference type="NCBI Taxonomy" id="561372"/>
    <lineage>
        <taxon>Eukaryota</taxon>
        <taxon>Viridiplantae</taxon>
        <taxon>Streptophyta</taxon>
        <taxon>Embryophyta</taxon>
        <taxon>Tracheophyta</taxon>
        <taxon>Spermatophyta</taxon>
        <taxon>Magnoliopsida</taxon>
        <taxon>eudicotyledons</taxon>
        <taxon>Gunneridae</taxon>
        <taxon>Pentapetalae</taxon>
        <taxon>asterids</taxon>
        <taxon>Cornales</taxon>
        <taxon>Nyssaceae</taxon>
        <taxon>Nyssa</taxon>
    </lineage>
</organism>
<sequence>MVSTASRTGRELQRYDNGCRQVVGCIPYKYRKTNQLVSVGGTLVEELEVLLISSQKCEKMMFPKGGWETDEFIEEAAKRETIEEAGVDGVVGSKLGSWKFKSKSQGTFNEGHMFPLFVTDEFDIWPEKNVRQRKWMTVNEAREVCYHGWMKEALDIFVAQKEGEANQKPCSSQFLRTEEPRIAFVAQKQRKMEEKSKTLFITIFENGGNQNRNCSPKAAKDGKESNSLFITIFENGGTQNRNCSPKAAKDGKESNSLFIRIFENRGAENRHCSPKAAKEGRESKSLFIRYVVH</sequence>
<evidence type="ECO:0000259" key="8">
    <source>
        <dbReference type="PROSITE" id="PS51462"/>
    </source>
</evidence>
<proteinExistence type="inferred from homology"/>
<keyword evidence="7" id="KW-0464">Manganese</keyword>
<dbReference type="PANTHER" id="PTHR12629:SF67">
    <property type="entry name" value="NUDIX HYDROLASE 18, MITOCHONDRIAL-LIKE"/>
    <property type="match status" value="1"/>
</dbReference>
<dbReference type="Pfam" id="PF00293">
    <property type="entry name" value="NUDIX"/>
    <property type="match status" value="1"/>
</dbReference>
<dbReference type="SUPFAM" id="SSF55811">
    <property type="entry name" value="Nudix"/>
    <property type="match status" value="1"/>
</dbReference>
<accession>A0A5J5BFI3</accession>
<evidence type="ECO:0000313" key="10">
    <source>
        <dbReference type="Proteomes" id="UP000325577"/>
    </source>
</evidence>
<evidence type="ECO:0000256" key="7">
    <source>
        <dbReference type="ARBA" id="ARBA00023211"/>
    </source>
</evidence>
<dbReference type="GO" id="GO:0046872">
    <property type="term" value="F:metal ion binding"/>
    <property type="evidence" value="ECO:0007669"/>
    <property type="project" value="UniProtKB-KW"/>
</dbReference>
<dbReference type="Gene3D" id="3.90.79.10">
    <property type="entry name" value="Nucleoside Triphosphate Pyrophosphohydrolase"/>
    <property type="match status" value="1"/>
</dbReference>
<keyword evidence="4" id="KW-0479">Metal-binding</keyword>
<name>A0A5J5BFI3_9ASTE</name>
<dbReference type="FunFam" id="3.90.79.10:FF:000022">
    <property type="entry name" value="Nudix hydrolase 17, mitochondrial"/>
    <property type="match status" value="1"/>
</dbReference>
<evidence type="ECO:0000256" key="1">
    <source>
        <dbReference type="ARBA" id="ARBA00001936"/>
    </source>
</evidence>
<reference evidence="9 10" key="1">
    <citation type="submission" date="2019-09" db="EMBL/GenBank/DDBJ databases">
        <title>A chromosome-level genome assembly of the Chinese tupelo Nyssa sinensis.</title>
        <authorList>
            <person name="Yang X."/>
            <person name="Kang M."/>
            <person name="Yang Y."/>
            <person name="Xiong H."/>
            <person name="Wang M."/>
            <person name="Zhang Z."/>
            <person name="Wang Z."/>
            <person name="Wu H."/>
            <person name="Ma T."/>
            <person name="Liu J."/>
            <person name="Xi Z."/>
        </authorList>
    </citation>
    <scope>NUCLEOTIDE SEQUENCE [LARGE SCALE GENOMIC DNA]</scope>
    <source>
        <strain evidence="9">J267</strain>
        <tissue evidence="9">Leaf</tissue>
    </source>
</reference>
<dbReference type="GO" id="GO:0005737">
    <property type="term" value="C:cytoplasm"/>
    <property type="evidence" value="ECO:0007669"/>
    <property type="project" value="TreeGrafter"/>
</dbReference>
<feature type="domain" description="Nudix hydrolase" evidence="8">
    <location>
        <begin position="18"/>
        <end position="158"/>
    </location>
</feature>
<evidence type="ECO:0000313" key="9">
    <source>
        <dbReference type="EMBL" id="KAA8541396.1"/>
    </source>
</evidence>
<comment type="cofactor">
    <cofactor evidence="1">
        <name>Mn(2+)</name>
        <dbReference type="ChEBI" id="CHEBI:29035"/>
    </cofactor>
</comment>
<dbReference type="InterPro" id="IPR047198">
    <property type="entry name" value="DDP-like_NUDIX"/>
</dbReference>
<dbReference type="PANTHER" id="PTHR12629">
    <property type="entry name" value="DIPHOSPHOINOSITOL POLYPHOSPHATE PHOSPHOHYDROLASE"/>
    <property type="match status" value="1"/>
</dbReference>
<comment type="similarity">
    <text evidence="3">Belongs to the Nudix hydrolase family.</text>
</comment>
<dbReference type="Proteomes" id="UP000325577">
    <property type="component" value="Linkage Group LG13"/>
</dbReference>
<keyword evidence="10" id="KW-1185">Reference proteome</keyword>
<keyword evidence="5" id="KW-0378">Hydrolase</keyword>
<dbReference type="InterPro" id="IPR000086">
    <property type="entry name" value="NUDIX_hydrolase_dom"/>
</dbReference>
<evidence type="ECO:0000256" key="6">
    <source>
        <dbReference type="ARBA" id="ARBA00022842"/>
    </source>
</evidence>
<dbReference type="AlphaFoldDB" id="A0A5J5BFI3"/>
<dbReference type="EMBL" id="CM018036">
    <property type="protein sequence ID" value="KAA8541396.1"/>
    <property type="molecule type" value="Genomic_DNA"/>
</dbReference>
<evidence type="ECO:0000256" key="4">
    <source>
        <dbReference type="ARBA" id="ARBA00022723"/>
    </source>
</evidence>
<evidence type="ECO:0000256" key="2">
    <source>
        <dbReference type="ARBA" id="ARBA00001946"/>
    </source>
</evidence>
<evidence type="ECO:0000256" key="3">
    <source>
        <dbReference type="ARBA" id="ARBA00005582"/>
    </source>
</evidence>
<dbReference type="InterPro" id="IPR020084">
    <property type="entry name" value="NUDIX_hydrolase_CS"/>
</dbReference>
<dbReference type="OrthoDB" id="2011998at2759"/>
<dbReference type="PROSITE" id="PS00893">
    <property type="entry name" value="NUDIX_BOX"/>
    <property type="match status" value="1"/>
</dbReference>
<dbReference type="GO" id="GO:0016462">
    <property type="term" value="F:pyrophosphatase activity"/>
    <property type="evidence" value="ECO:0007669"/>
    <property type="project" value="InterPro"/>
</dbReference>
<evidence type="ECO:0000256" key="5">
    <source>
        <dbReference type="ARBA" id="ARBA00022801"/>
    </source>
</evidence>